<proteinExistence type="predicted"/>
<organism evidence="2 3">
    <name type="scientific">Gonium pectorale</name>
    <name type="common">Green alga</name>
    <dbReference type="NCBI Taxonomy" id="33097"/>
    <lineage>
        <taxon>Eukaryota</taxon>
        <taxon>Viridiplantae</taxon>
        <taxon>Chlorophyta</taxon>
        <taxon>core chlorophytes</taxon>
        <taxon>Chlorophyceae</taxon>
        <taxon>CS clade</taxon>
        <taxon>Chlamydomonadales</taxon>
        <taxon>Volvocaceae</taxon>
        <taxon>Gonium</taxon>
    </lineage>
</organism>
<gene>
    <name evidence="2" type="ORF">GPECTOR_10g772</name>
</gene>
<keyword evidence="3" id="KW-1185">Reference proteome</keyword>
<dbReference type="EMBL" id="LSYV01000011">
    <property type="protein sequence ID" value="KXZ52143.1"/>
    <property type="molecule type" value="Genomic_DNA"/>
</dbReference>
<evidence type="ECO:0000313" key="3">
    <source>
        <dbReference type="Proteomes" id="UP000075714"/>
    </source>
</evidence>
<evidence type="ECO:0000313" key="2">
    <source>
        <dbReference type="EMBL" id="KXZ52143.1"/>
    </source>
</evidence>
<evidence type="ECO:0000256" key="1">
    <source>
        <dbReference type="SAM" id="MobiDB-lite"/>
    </source>
</evidence>
<protein>
    <submittedName>
        <fullName evidence="2">Uncharacterized protein</fullName>
    </submittedName>
</protein>
<comment type="caution">
    <text evidence="2">The sequence shown here is derived from an EMBL/GenBank/DDBJ whole genome shotgun (WGS) entry which is preliminary data.</text>
</comment>
<sequence>MDRGCAQPPFTHPTAVETLTCGGAGSGPVYAIVLAVLHEDGDKAGLQVKLRRVQPGYKTALPDDAHPLEPYLLELARAWVEREQQQLPPGPPPPPPPPPQQQQQQQ</sequence>
<dbReference type="Proteomes" id="UP000075714">
    <property type="component" value="Unassembled WGS sequence"/>
</dbReference>
<dbReference type="AlphaFoldDB" id="A0A150GQS9"/>
<accession>A0A150GQS9</accession>
<name>A0A150GQS9_GONPE</name>
<feature type="region of interest" description="Disordered" evidence="1">
    <location>
        <begin position="80"/>
        <end position="106"/>
    </location>
</feature>
<feature type="compositionally biased region" description="Pro residues" evidence="1">
    <location>
        <begin position="88"/>
        <end position="100"/>
    </location>
</feature>
<reference evidence="3" key="1">
    <citation type="journal article" date="2016" name="Nat. Commun.">
        <title>The Gonium pectorale genome demonstrates co-option of cell cycle regulation during the evolution of multicellularity.</title>
        <authorList>
            <person name="Hanschen E.R."/>
            <person name="Marriage T.N."/>
            <person name="Ferris P.J."/>
            <person name="Hamaji T."/>
            <person name="Toyoda A."/>
            <person name="Fujiyama A."/>
            <person name="Neme R."/>
            <person name="Noguchi H."/>
            <person name="Minakuchi Y."/>
            <person name="Suzuki M."/>
            <person name="Kawai-Toyooka H."/>
            <person name="Smith D.R."/>
            <person name="Sparks H."/>
            <person name="Anderson J."/>
            <person name="Bakaric R."/>
            <person name="Luria V."/>
            <person name="Karger A."/>
            <person name="Kirschner M.W."/>
            <person name="Durand P.M."/>
            <person name="Michod R.E."/>
            <person name="Nozaki H."/>
            <person name="Olson B.J."/>
        </authorList>
    </citation>
    <scope>NUCLEOTIDE SEQUENCE [LARGE SCALE GENOMIC DNA]</scope>
    <source>
        <strain evidence="3">NIES-2863</strain>
    </source>
</reference>